<gene>
    <name evidence="1" type="ORF">B0T25DRAFT_262837</name>
</gene>
<dbReference type="Proteomes" id="UP001275084">
    <property type="component" value="Unassembled WGS sequence"/>
</dbReference>
<evidence type="ECO:0000313" key="2">
    <source>
        <dbReference type="Proteomes" id="UP001275084"/>
    </source>
</evidence>
<reference evidence="1" key="1">
    <citation type="journal article" date="2023" name="Mol. Phylogenet. Evol.">
        <title>Genome-scale phylogeny and comparative genomics of the fungal order Sordariales.</title>
        <authorList>
            <person name="Hensen N."/>
            <person name="Bonometti L."/>
            <person name="Westerberg I."/>
            <person name="Brannstrom I.O."/>
            <person name="Guillou S."/>
            <person name="Cros-Aarteil S."/>
            <person name="Calhoun S."/>
            <person name="Haridas S."/>
            <person name="Kuo A."/>
            <person name="Mondo S."/>
            <person name="Pangilinan J."/>
            <person name="Riley R."/>
            <person name="LaButti K."/>
            <person name="Andreopoulos B."/>
            <person name="Lipzen A."/>
            <person name="Chen C."/>
            <person name="Yan M."/>
            <person name="Daum C."/>
            <person name="Ng V."/>
            <person name="Clum A."/>
            <person name="Steindorff A."/>
            <person name="Ohm R.A."/>
            <person name="Martin F."/>
            <person name="Silar P."/>
            <person name="Natvig D.O."/>
            <person name="Lalanne C."/>
            <person name="Gautier V."/>
            <person name="Ament-Velasquez S.L."/>
            <person name="Kruys A."/>
            <person name="Hutchinson M.I."/>
            <person name="Powell A.J."/>
            <person name="Barry K."/>
            <person name="Miller A.N."/>
            <person name="Grigoriev I.V."/>
            <person name="Debuchy R."/>
            <person name="Gladieux P."/>
            <person name="Hiltunen Thoren M."/>
            <person name="Johannesson H."/>
        </authorList>
    </citation>
    <scope>NUCLEOTIDE SEQUENCE</scope>
    <source>
        <strain evidence="1">CBS 955.72</strain>
    </source>
</reference>
<evidence type="ECO:0000313" key="1">
    <source>
        <dbReference type="EMBL" id="KAK3350255.1"/>
    </source>
</evidence>
<organism evidence="1 2">
    <name type="scientific">Lasiosphaeria hispida</name>
    <dbReference type="NCBI Taxonomy" id="260671"/>
    <lineage>
        <taxon>Eukaryota</taxon>
        <taxon>Fungi</taxon>
        <taxon>Dikarya</taxon>
        <taxon>Ascomycota</taxon>
        <taxon>Pezizomycotina</taxon>
        <taxon>Sordariomycetes</taxon>
        <taxon>Sordariomycetidae</taxon>
        <taxon>Sordariales</taxon>
        <taxon>Lasiosphaeriaceae</taxon>
        <taxon>Lasiosphaeria</taxon>
    </lineage>
</organism>
<sequence>MYTCRLVAIEMRGLPFQLNTITFRTLYSEELRTRACRWAEFYSLAQHEVIGGTAHDVAVHMKDDLFDKTLQHFGDCRFSHLLWFSRNHPGLYPYPRPDVWEPWHSRGEIPSVYRDAGHEFIQIALADPDMHDYLSSERIFDTCRHSQKHKVVRSGDSGADIFALVVLGMDTKPEETAYARRATRKIPSSSAKSLEIYQQRRN</sequence>
<reference evidence="1" key="2">
    <citation type="submission" date="2023-06" db="EMBL/GenBank/DDBJ databases">
        <authorList>
            <consortium name="Lawrence Berkeley National Laboratory"/>
            <person name="Haridas S."/>
            <person name="Hensen N."/>
            <person name="Bonometti L."/>
            <person name="Westerberg I."/>
            <person name="Brannstrom I.O."/>
            <person name="Guillou S."/>
            <person name="Cros-Aarteil S."/>
            <person name="Calhoun S."/>
            <person name="Kuo A."/>
            <person name="Mondo S."/>
            <person name="Pangilinan J."/>
            <person name="Riley R."/>
            <person name="Labutti K."/>
            <person name="Andreopoulos B."/>
            <person name="Lipzen A."/>
            <person name="Chen C."/>
            <person name="Yanf M."/>
            <person name="Daum C."/>
            <person name="Ng V."/>
            <person name="Clum A."/>
            <person name="Steindorff A."/>
            <person name="Ohm R."/>
            <person name="Martin F."/>
            <person name="Silar P."/>
            <person name="Natvig D."/>
            <person name="Lalanne C."/>
            <person name="Gautier V."/>
            <person name="Ament-Velasquez S.L."/>
            <person name="Kruys A."/>
            <person name="Hutchinson M.I."/>
            <person name="Powell A.J."/>
            <person name="Barry K."/>
            <person name="Miller A.N."/>
            <person name="Grigoriev I.V."/>
            <person name="Debuchy R."/>
            <person name="Gladieux P."/>
            <person name="Thoren M.H."/>
            <person name="Johannesson H."/>
        </authorList>
    </citation>
    <scope>NUCLEOTIDE SEQUENCE</scope>
    <source>
        <strain evidence="1">CBS 955.72</strain>
    </source>
</reference>
<keyword evidence="2" id="KW-1185">Reference proteome</keyword>
<proteinExistence type="predicted"/>
<accession>A0AAJ0HGP4</accession>
<protein>
    <submittedName>
        <fullName evidence="1">Uncharacterized protein</fullName>
    </submittedName>
</protein>
<comment type="caution">
    <text evidence="1">The sequence shown here is derived from an EMBL/GenBank/DDBJ whole genome shotgun (WGS) entry which is preliminary data.</text>
</comment>
<dbReference type="AlphaFoldDB" id="A0AAJ0HGP4"/>
<dbReference type="EMBL" id="JAUIQD010000005">
    <property type="protein sequence ID" value="KAK3350255.1"/>
    <property type="molecule type" value="Genomic_DNA"/>
</dbReference>
<name>A0AAJ0HGP4_9PEZI</name>